<accession>A0A182LX17</accession>
<reference evidence="7" key="1">
    <citation type="submission" date="2013-09" db="EMBL/GenBank/DDBJ databases">
        <title>The Genome Sequence of Anopheles culicifacies species A.</title>
        <authorList>
            <consortium name="The Broad Institute Genomics Platform"/>
            <person name="Neafsey D.E."/>
            <person name="Besansky N."/>
            <person name="Howell P."/>
            <person name="Walton C."/>
            <person name="Young S.K."/>
            <person name="Zeng Q."/>
            <person name="Gargeya S."/>
            <person name="Fitzgerald M."/>
            <person name="Haas B."/>
            <person name="Abouelleil A."/>
            <person name="Allen A.W."/>
            <person name="Alvarado L."/>
            <person name="Arachchi H.M."/>
            <person name="Berlin A.M."/>
            <person name="Chapman S.B."/>
            <person name="Gainer-Dewar J."/>
            <person name="Goldberg J."/>
            <person name="Griggs A."/>
            <person name="Gujja S."/>
            <person name="Hansen M."/>
            <person name="Howarth C."/>
            <person name="Imamovic A."/>
            <person name="Ireland A."/>
            <person name="Larimer J."/>
            <person name="McCowan C."/>
            <person name="Murphy C."/>
            <person name="Pearson M."/>
            <person name="Poon T.W."/>
            <person name="Priest M."/>
            <person name="Roberts A."/>
            <person name="Saif S."/>
            <person name="Shea T."/>
            <person name="Sisk P."/>
            <person name="Sykes S."/>
            <person name="Wortman J."/>
            <person name="Nusbaum C."/>
            <person name="Birren B."/>
        </authorList>
    </citation>
    <scope>NUCLEOTIDE SEQUENCE [LARGE SCALE GENOMIC DNA]</scope>
    <source>
        <strain evidence="7">A-37</strain>
    </source>
</reference>
<evidence type="ECO:0000256" key="2">
    <source>
        <dbReference type="ARBA" id="ARBA00022771"/>
    </source>
</evidence>
<dbReference type="InterPro" id="IPR007588">
    <property type="entry name" value="Znf_FLYWCH"/>
</dbReference>
<feature type="compositionally biased region" description="Low complexity" evidence="4">
    <location>
        <begin position="142"/>
        <end position="162"/>
    </location>
</feature>
<feature type="domain" description="FLYWCH-type" evidence="5">
    <location>
        <begin position="29"/>
        <end position="84"/>
    </location>
</feature>
<keyword evidence="3" id="KW-0862">Zinc</keyword>
<evidence type="ECO:0000313" key="6">
    <source>
        <dbReference type="EnsemblMetazoa" id="ACUA004001-PA"/>
    </source>
</evidence>
<protein>
    <recommendedName>
        <fullName evidence="5">FLYWCH-type domain-containing protein</fullName>
    </recommendedName>
</protein>
<dbReference type="Proteomes" id="UP000075883">
    <property type="component" value="Unassembled WGS sequence"/>
</dbReference>
<evidence type="ECO:0000259" key="5">
    <source>
        <dbReference type="Pfam" id="PF04500"/>
    </source>
</evidence>
<dbReference type="Pfam" id="PF04500">
    <property type="entry name" value="FLYWCH"/>
    <property type="match status" value="1"/>
</dbReference>
<dbReference type="VEuPathDB" id="VectorBase:ACUA004001"/>
<dbReference type="AlphaFoldDB" id="A0A182LX17"/>
<feature type="region of interest" description="Disordered" evidence="4">
    <location>
        <begin position="139"/>
        <end position="168"/>
    </location>
</feature>
<reference evidence="6" key="2">
    <citation type="submission" date="2020-05" db="UniProtKB">
        <authorList>
            <consortium name="EnsemblMetazoa"/>
        </authorList>
    </citation>
    <scope>IDENTIFICATION</scope>
    <source>
        <strain evidence="6">A-37</strain>
    </source>
</reference>
<evidence type="ECO:0000256" key="4">
    <source>
        <dbReference type="SAM" id="MobiDB-lite"/>
    </source>
</evidence>
<evidence type="ECO:0000256" key="3">
    <source>
        <dbReference type="ARBA" id="ARBA00022833"/>
    </source>
</evidence>
<dbReference type="GO" id="GO:0008270">
    <property type="term" value="F:zinc ion binding"/>
    <property type="evidence" value="ECO:0007669"/>
    <property type="project" value="UniProtKB-KW"/>
</dbReference>
<sequence>MADPLSIGGAMRRGKRELEKARDPYGYNQRGNLVYHNFSFSKASINGMANIIYWRCTEYRKHRCCATLKTKGKELFIIDTKHNHEPKNYGRIMPATLPIFSVRIRMQRIDLEVDLSNELTRKLPDVTLFKTHRSLVEKRKGTTAATTTSSSSLVHHPSSTVLTDNQPPSLPIKVKKAHTISNTTEVVVVKPDVNTMKTLHNTRPNPDDIVKQLSNGHTLVKLVKTRVRGFCVSCIRKIQDPEYKKKLQKIITYCSACPAGQWTCVNCFDESHGVKK</sequence>
<evidence type="ECO:0000313" key="7">
    <source>
        <dbReference type="Proteomes" id="UP000075883"/>
    </source>
</evidence>
<keyword evidence="1" id="KW-0479">Metal-binding</keyword>
<dbReference type="Gene3D" id="2.20.25.240">
    <property type="match status" value="1"/>
</dbReference>
<keyword evidence="7" id="KW-1185">Reference proteome</keyword>
<proteinExistence type="predicted"/>
<keyword evidence="2" id="KW-0863">Zinc-finger</keyword>
<evidence type="ECO:0000256" key="1">
    <source>
        <dbReference type="ARBA" id="ARBA00022723"/>
    </source>
</evidence>
<organism evidence="6 7">
    <name type="scientific">Anopheles culicifacies</name>
    <dbReference type="NCBI Taxonomy" id="139723"/>
    <lineage>
        <taxon>Eukaryota</taxon>
        <taxon>Metazoa</taxon>
        <taxon>Ecdysozoa</taxon>
        <taxon>Arthropoda</taxon>
        <taxon>Hexapoda</taxon>
        <taxon>Insecta</taxon>
        <taxon>Pterygota</taxon>
        <taxon>Neoptera</taxon>
        <taxon>Endopterygota</taxon>
        <taxon>Diptera</taxon>
        <taxon>Nematocera</taxon>
        <taxon>Culicoidea</taxon>
        <taxon>Culicidae</taxon>
        <taxon>Anophelinae</taxon>
        <taxon>Anopheles</taxon>
        <taxon>culicifacies species complex</taxon>
    </lineage>
</organism>
<dbReference type="EnsemblMetazoa" id="ACUA004001-RA">
    <property type="protein sequence ID" value="ACUA004001-PA"/>
    <property type="gene ID" value="ACUA004001"/>
</dbReference>
<name>A0A182LX17_9DIPT</name>
<dbReference type="EMBL" id="AXCM01000814">
    <property type="status" value="NOT_ANNOTATED_CDS"/>
    <property type="molecule type" value="Genomic_DNA"/>
</dbReference>